<feature type="binding site" evidence="4">
    <location>
        <begin position="157"/>
        <end position="161"/>
    </location>
    <ligand>
        <name>NADP(+)</name>
        <dbReference type="ChEBI" id="CHEBI:58349"/>
    </ligand>
</feature>
<dbReference type="GO" id="GO:0006633">
    <property type="term" value="P:fatty acid biosynthetic process"/>
    <property type="evidence" value="ECO:0007669"/>
    <property type="project" value="UniProtKB-UniPathway"/>
</dbReference>
<dbReference type="Gene3D" id="3.40.50.720">
    <property type="entry name" value="NAD(P)-binding Rossmann-like Domain"/>
    <property type="match status" value="1"/>
</dbReference>
<reference evidence="8" key="1">
    <citation type="submission" date="2016-10" db="EMBL/GenBank/DDBJ databases">
        <authorList>
            <person name="Varghese N."/>
            <person name="Submissions S."/>
        </authorList>
    </citation>
    <scope>NUCLEOTIDE SEQUENCE [LARGE SCALE GENOMIC DNA]</scope>
    <source>
        <strain evidence="8">DSM 17044</strain>
    </source>
</reference>
<dbReference type="NCBIfam" id="NF009466">
    <property type="entry name" value="PRK12826.1-2"/>
    <property type="match status" value="1"/>
</dbReference>
<dbReference type="PANTHER" id="PTHR42760">
    <property type="entry name" value="SHORT-CHAIN DEHYDROGENASES/REDUCTASES FAMILY MEMBER"/>
    <property type="match status" value="1"/>
</dbReference>
<dbReference type="InterPro" id="IPR002347">
    <property type="entry name" value="SDR_fam"/>
</dbReference>
<dbReference type="CDD" id="cd05333">
    <property type="entry name" value="BKR_SDR_c"/>
    <property type="match status" value="1"/>
</dbReference>
<evidence type="ECO:0000256" key="2">
    <source>
        <dbReference type="ARBA" id="ARBA00023002"/>
    </source>
</evidence>
<accession>A0A1H8EMU7</accession>
<dbReference type="GO" id="GO:0051287">
    <property type="term" value="F:NAD binding"/>
    <property type="evidence" value="ECO:0007669"/>
    <property type="project" value="UniProtKB-UniRule"/>
</dbReference>
<dbReference type="AlphaFoldDB" id="A0A1H8EMU7"/>
<feature type="binding site" evidence="4">
    <location>
        <position position="190"/>
    </location>
    <ligand>
        <name>NADP(+)</name>
        <dbReference type="ChEBI" id="CHEBI:58349"/>
    </ligand>
</feature>
<evidence type="ECO:0000256" key="1">
    <source>
        <dbReference type="ARBA" id="ARBA00006484"/>
    </source>
</evidence>
<dbReference type="EMBL" id="FOAP01000034">
    <property type="protein sequence ID" value="SEN20829.1"/>
    <property type="molecule type" value="Genomic_DNA"/>
</dbReference>
<comment type="subunit">
    <text evidence="5">Homotetramer.</text>
</comment>
<dbReference type="Pfam" id="PF13561">
    <property type="entry name" value="adh_short_C2"/>
    <property type="match status" value="1"/>
</dbReference>
<dbReference type="InterPro" id="IPR057326">
    <property type="entry name" value="KR_dom"/>
</dbReference>
<keyword evidence="5" id="KW-0275">Fatty acid biosynthesis</keyword>
<comment type="similarity">
    <text evidence="1 5">Belongs to the short-chain dehydrogenases/reductases (SDR) family.</text>
</comment>
<comment type="pathway">
    <text evidence="5">Lipid metabolism; fatty acid biosynthesis.</text>
</comment>
<evidence type="ECO:0000256" key="5">
    <source>
        <dbReference type="RuleBase" id="RU366074"/>
    </source>
</evidence>
<keyword evidence="4 5" id="KW-0521">NADP</keyword>
<name>A0A1H8EMU7_STIAU</name>
<dbReference type="SMART" id="SM00822">
    <property type="entry name" value="PKS_KR"/>
    <property type="match status" value="1"/>
</dbReference>
<dbReference type="PANTHER" id="PTHR42760:SF133">
    <property type="entry name" value="3-OXOACYL-[ACYL-CARRIER-PROTEIN] REDUCTASE"/>
    <property type="match status" value="1"/>
</dbReference>
<organism evidence="7 8">
    <name type="scientific">Stigmatella aurantiaca</name>
    <dbReference type="NCBI Taxonomy" id="41"/>
    <lineage>
        <taxon>Bacteria</taxon>
        <taxon>Pseudomonadati</taxon>
        <taxon>Myxococcota</taxon>
        <taxon>Myxococcia</taxon>
        <taxon>Myxococcales</taxon>
        <taxon>Cystobacterineae</taxon>
        <taxon>Archangiaceae</taxon>
        <taxon>Stigmatella</taxon>
    </lineage>
</organism>
<comment type="function">
    <text evidence="5">Catalyzes the NADPH-dependent reduction of beta-ketoacyl-ACP substrates to beta-hydroxyacyl-ACP products, the first reductive step in the elongation cycle of fatty acid biosynthesis.</text>
</comment>
<evidence type="ECO:0000256" key="3">
    <source>
        <dbReference type="PIRSR" id="PIRSR611284-1"/>
    </source>
</evidence>
<feature type="domain" description="Ketoreductase" evidence="6">
    <location>
        <begin position="7"/>
        <end position="188"/>
    </location>
</feature>
<evidence type="ECO:0000313" key="8">
    <source>
        <dbReference type="Proteomes" id="UP000182719"/>
    </source>
</evidence>
<proteinExistence type="inferred from homology"/>
<gene>
    <name evidence="7" type="ORF">SAMN05444354_13419</name>
</gene>
<feature type="binding site" evidence="4">
    <location>
        <position position="92"/>
    </location>
    <ligand>
        <name>NADP(+)</name>
        <dbReference type="ChEBI" id="CHEBI:58349"/>
    </ligand>
</feature>
<dbReference type="EC" id="1.1.1.100" evidence="5"/>
<dbReference type="NCBIfam" id="NF005559">
    <property type="entry name" value="PRK07231.1"/>
    <property type="match status" value="1"/>
</dbReference>
<sequence>MSGFKDKVVLVTGGSRGIGRACAVAFAQAGAATVVINYAGNEAAAQETLGLIQAAGAKGEALKFDVADTAACSSAVEGILKAHGRLDVLVNNAGVAVDGLVMRVKDEDWDKQLDTNLKGAFALIRAVSRPMMKQRGGAIVNLTSIVGESGNGGQAAYAASKAGLIGLTKSIAKELASRNIRVNAVSPGFIGTDMTASLPEETRKRMVDAIPLARLGGAEEVAQSVLFLASDAASYITGEVLKVNGGMYM</sequence>
<protein>
    <recommendedName>
        <fullName evidence="5">3-oxoacyl-[acyl-carrier-protein] reductase</fullName>
        <ecNumber evidence="5">1.1.1.100</ecNumber>
    </recommendedName>
</protein>
<keyword evidence="5" id="KW-0443">Lipid metabolism</keyword>
<dbReference type="RefSeq" id="WP_075011177.1">
    <property type="nucleotide sequence ID" value="NZ_FOAP01000034.1"/>
</dbReference>
<dbReference type="PROSITE" id="PS00061">
    <property type="entry name" value="ADH_SHORT"/>
    <property type="match status" value="1"/>
</dbReference>
<feature type="active site" description="Proton acceptor" evidence="3">
    <location>
        <position position="157"/>
    </location>
</feature>
<dbReference type="PRINTS" id="PR00080">
    <property type="entry name" value="SDRFAMILY"/>
</dbReference>
<dbReference type="FunFam" id="3.40.50.720:FF:000173">
    <property type="entry name" value="3-oxoacyl-[acyl-carrier protein] reductase"/>
    <property type="match status" value="1"/>
</dbReference>
<dbReference type="UniPathway" id="UPA00094"/>
<comment type="catalytic activity">
    <reaction evidence="5">
        <text>a (3R)-hydroxyacyl-[ACP] + NADP(+) = a 3-oxoacyl-[ACP] + NADPH + H(+)</text>
        <dbReference type="Rhea" id="RHEA:17397"/>
        <dbReference type="Rhea" id="RHEA-COMP:9916"/>
        <dbReference type="Rhea" id="RHEA-COMP:9945"/>
        <dbReference type="ChEBI" id="CHEBI:15378"/>
        <dbReference type="ChEBI" id="CHEBI:57783"/>
        <dbReference type="ChEBI" id="CHEBI:58349"/>
        <dbReference type="ChEBI" id="CHEBI:78776"/>
        <dbReference type="ChEBI" id="CHEBI:78827"/>
        <dbReference type="EC" id="1.1.1.100"/>
    </reaction>
</comment>
<evidence type="ECO:0000313" key="7">
    <source>
        <dbReference type="EMBL" id="SEN20829.1"/>
    </source>
</evidence>
<keyword evidence="5" id="KW-0444">Lipid biosynthesis</keyword>
<keyword evidence="5" id="KW-0276">Fatty acid metabolism</keyword>
<dbReference type="GO" id="GO:0004316">
    <property type="term" value="F:3-oxoacyl-[acyl-carrier-protein] reductase (NADPH) activity"/>
    <property type="evidence" value="ECO:0007669"/>
    <property type="project" value="UniProtKB-UniRule"/>
</dbReference>
<dbReference type="NCBIfam" id="TIGR01830">
    <property type="entry name" value="3oxo_ACP_reduc"/>
    <property type="match status" value="1"/>
</dbReference>
<dbReference type="InterPro" id="IPR020904">
    <property type="entry name" value="Sc_DH/Rdtase_CS"/>
</dbReference>
<dbReference type="InterPro" id="IPR036291">
    <property type="entry name" value="NAD(P)-bd_dom_sf"/>
</dbReference>
<keyword evidence="2 5" id="KW-0560">Oxidoreductase</keyword>
<dbReference type="SUPFAM" id="SSF51735">
    <property type="entry name" value="NAD(P)-binding Rossmann-fold domains"/>
    <property type="match status" value="1"/>
</dbReference>
<evidence type="ECO:0000259" key="6">
    <source>
        <dbReference type="SMART" id="SM00822"/>
    </source>
</evidence>
<dbReference type="InterPro" id="IPR011284">
    <property type="entry name" value="3oxo_ACP_reduc"/>
</dbReference>
<dbReference type="Proteomes" id="UP000182719">
    <property type="component" value="Unassembled WGS sequence"/>
</dbReference>
<evidence type="ECO:0000256" key="4">
    <source>
        <dbReference type="PIRSR" id="PIRSR611284-2"/>
    </source>
</evidence>
<dbReference type="PRINTS" id="PR00081">
    <property type="entry name" value="GDHRDH"/>
</dbReference>
<keyword evidence="8" id="KW-1185">Reference proteome</keyword>
<dbReference type="OrthoDB" id="9804774at2"/>
<feature type="binding site" evidence="4">
    <location>
        <begin position="13"/>
        <end position="16"/>
    </location>
    <ligand>
        <name>NADP(+)</name>
        <dbReference type="ChEBI" id="CHEBI:58349"/>
    </ligand>
</feature>